<evidence type="ECO:0000256" key="1">
    <source>
        <dbReference type="SAM" id="MobiDB-lite"/>
    </source>
</evidence>
<proteinExistence type="predicted"/>
<keyword evidence="4" id="KW-1185">Reference proteome</keyword>
<evidence type="ECO:0008006" key="5">
    <source>
        <dbReference type="Google" id="ProtNLM"/>
    </source>
</evidence>
<dbReference type="AlphaFoldDB" id="A0ABD0L0B9"/>
<evidence type="ECO:0000313" key="3">
    <source>
        <dbReference type="EMBL" id="KAK7492565.1"/>
    </source>
</evidence>
<evidence type="ECO:0000256" key="2">
    <source>
        <dbReference type="SAM" id="Phobius"/>
    </source>
</evidence>
<feature type="transmembrane region" description="Helical" evidence="2">
    <location>
        <begin position="193"/>
        <end position="216"/>
    </location>
</feature>
<organism evidence="3 4">
    <name type="scientific">Batillaria attramentaria</name>
    <dbReference type="NCBI Taxonomy" id="370345"/>
    <lineage>
        <taxon>Eukaryota</taxon>
        <taxon>Metazoa</taxon>
        <taxon>Spiralia</taxon>
        <taxon>Lophotrochozoa</taxon>
        <taxon>Mollusca</taxon>
        <taxon>Gastropoda</taxon>
        <taxon>Caenogastropoda</taxon>
        <taxon>Sorbeoconcha</taxon>
        <taxon>Cerithioidea</taxon>
        <taxon>Batillariidae</taxon>
        <taxon>Batillaria</taxon>
    </lineage>
</organism>
<protein>
    <recommendedName>
        <fullName evidence="5">Transmembrane protein</fullName>
    </recommendedName>
</protein>
<name>A0ABD0L0B9_9CAEN</name>
<accession>A0ABD0L0B9</accession>
<dbReference type="EMBL" id="JACVVK020000102">
    <property type="protein sequence ID" value="KAK7492565.1"/>
    <property type="molecule type" value="Genomic_DNA"/>
</dbReference>
<feature type="transmembrane region" description="Helical" evidence="2">
    <location>
        <begin position="153"/>
        <end position="173"/>
    </location>
</feature>
<sequence length="346" mass="38518">MATEQNSTSPSAEAEATMSATALELLLPPAACLLAIIFGLILWAALNRKKTAPMVIQQDTVKDANHFKSQHPNTGTRSEKSTRIQPFSADVSHPAFFTDSSADLRCNQNNNEDDLMAESIPTKLCAVQPLFSSQDLQLLENLDMRSLADIRELFCILLPVIFSLGFCPLTLFLHGSIVGLFWPHSMFASPPNINDAISCFLVPAGMVYAISFGFAFQQVAGGFRETEISMLKQVDQLKTILKIVDDLRVVHPAHRVTMVRTVKDVALATISQLRGHVVHNDNMTDEPERNLWGKSLDDIVRLAYTSAKVKDGDMWQSALLRRLEKLVVHDDSFFMLSLKRRIHAVQ</sequence>
<feature type="transmembrane region" description="Helical" evidence="2">
    <location>
        <begin position="26"/>
        <end position="46"/>
    </location>
</feature>
<evidence type="ECO:0000313" key="4">
    <source>
        <dbReference type="Proteomes" id="UP001519460"/>
    </source>
</evidence>
<keyword evidence="2" id="KW-0472">Membrane</keyword>
<gene>
    <name evidence="3" type="ORF">BaRGS_00016231</name>
</gene>
<comment type="caution">
    <text evidence="3">The sequence shown here is derived from an EMBL/GenBank/DDBJ whole genome shotgun (WGS) entry which is preliminary data.</text>
</comment>
<feature type="region of interest" description="Disordered" evidence="1">
    <location>
        <begin position="63"/>
        <end position="83"/>
    </location>
</feature>
<dbReference type="Proteomes" id="UP001519460">
    <property type="component" value="Unassembled WGS sequence"/>
</dbReference>
<keyword evidence="2" id="KW-1133">Transmembrane helix</keyword>
<keyword evidence="2" id="KW-0812">Transmembrane</keyword>
<reference evidence="3 4" key="1">
    <citation type="journal article" date="2023" name="Sci. Data">
        <title>Genome assembly of the Korean intertidal mud-creeper Batillaria attramentaria.</title>
        <authorList>
            <person name="Patra A.K."/>
            <person name="Ho P.T."/>
            <person name="Jun S."/>
            <person name="Lee S.J."/>
            <person name="Kim Y."/>
            <person name="Won Y.J."/>
        </authorList>
    </citation>
    <scope>NUCLEOTIDE SEQUENCE [LARGE SCALE GENOMIC DNA]</scope>
    <source>
        <strain evidence="3">Wonlab-2016</strain>
    </source>
</reference>